<dbReference type="STRING" id="29170.A0A368G0K9"/>
<feature type="non-terminal residue" evidence="1">
    <location>
        <position position="1"/>
    </location>
</feature>
<sequence>LKGVVFNHCFFFSRSRSALQVSLLTVVDSSSGITLGECSDVVEGDLLPPNRTWSLVQWVLKADSLLCTFSSNNSSRVVFPPSPVPQTFSVRLQSLHGPSCGRDIRVHNERSFGCPPHFSENPFSSNHLKCGCPSEVEDSRQSQATAATDNPHFPIFELGSTDSSLETRLWTVSPCADFSCQNNGTCVVTQEGSVCTSDVHQISKCENHTKQC</sequence>
<reference evidence="1 2" key="1">
    <citation type="submission" date="2014-10" db="EMBL/GenBank/DDBJ databases">
        <title>Draft genome of the hookworm Ancylostoma caninum.</title>
        <authorList>
            <person name="Mitreva M."/>
        </authorList>
    </citation>
    <scope>NUCLEOTIDE SEQUENCE [LARGE SCALE GENOMIC DNA]</scope>
    <source>
        <strain evidence="1 2">Baltimore</strain>
    </source>
</reference>
<evidence type="ECO:0000313" key="1">
    <source>
        <dbReference type="EMBL" id="RCN37892.1"/>
    </source>
</evidence>
<organism evidence="1 2">
    <name type="scientific">Ancylostoma caninum</name>
    <name type="common">Dog hookworm</name>
    <dbReference type="NCBI Taxonomy" id="29170"/>
    <lineage>
        <taxon>Eukaryota</taxon>
        <taxon>Metazoa</taxon>
        <taxon>Ecdysozoa</taxon>
        <taxon>Nematoda</taxon>
        <taxon>Chromadorea</taxon>
        <taxon>Rhabditida</taxon>
        <taxon>Rhabditina</taxon>
        <taxon>Rhabditomorpha</taxon>
        <taxon>Strongyloidea</taxon>
        <taxon>Ancylostomatidae</taxon>
        <taxon>Ancylostomatinae</taxon>
        <taxon>Ancylostoma</taxon>
    </lineage>
</organism>
<name>A0A368G0K9_ANCCA</name>
<dbReference type="AlphaFoldDB" id="A0A368G0K9"/>
<dbReference type="OrthoDB" id="283575at2759"/>
<protein>
    <submittedName>
        <fullName evidence="1">Uncharacterized protein</fullName>
    </submittedName>
</protein>
<proteinExistence type="predicted"/>
<evidence type="ECO:0000313" key="2">
    <source>
        <dbReference type="Proteomes" id="UP000252519"/>
    </source>
</evidence>
<comment type="caution">
    <text evidence="1">The sequence shown here is derived from an EMBL/GenBank/DDBJ whole genome shotgun (WGS) entry which is preliminary data.</text>
</comment>
<dbReference type="EMBL" id="JOJR01000435">
    <property type="protein sequence ID" value="RCN37892.1"/>
    <property type="molecule type" value="Genomic_DNA"/>
</dbReference>
<keyword evidence="2" id="KW-1185">Reference proteome</keyword>
<accession>A0A368G0K9</accession>
<gene>
    <name evidence="1" type="ORF">ANCCAN_16195</name>
</gene>
<dbReference type="Proteomes" id="UP000252519">
    <property type="component" value="Unassembled WGS sequence"/>
</dbReference>